<evidence type="ECO:0000313" key="9">
    <source>
        <dbReference type="Proteomes" id="UP000678513"/>
    </source>
</evidence>
<gene>
    <name evidence="8" type="ORF">J5A65_01465</name>
</gene>
<name>A0ABX7Y8J7_9ACTN</name>
<dbReference type="EMBL" id="CP072384">
    <property type="protein sequence ID" value="QUC09560.1"/>
    <property type="molecule type" value="Genomic_DNA"/>
</dbReference>
<keyword evidence="3 6" id="KW-0812">Transmembrane</keyword>
<feature type="transmembrane region" description="Helical" evidence="6">
    <location>
        <begin position="444"/>
        <end position="468"/>
    </location>
</feature>
<reference evidence="8 9" key="1">
    <citation type="submission" date="2021-03" db="EMBL/GenBank/DDBJ databases">
        <title>Human Oral Microbial Genomes.</title>
        <authorList>
            <person name="Johnston C.D."/>
            <person name="Chen T."/>
            <person name="Dewhirst F.E."/>
        </authorList>
    </citation>
    <scope>NUCLEOTIDE SEQUENCE [LARGE SCALE GENOMIC DNA]</scope>
    <source>
        <strain evidence="8 9">DSMZ 100122</strain>
    </source>
</reference>
<keyword evidence="5 6" id="KW-0472">Membrane</keyword>
<feature type="transmembrane region" description="Helical" evidence="6">
    <location>
        <begin position="667"/>
        <end position="691"/>
    </location>
</feature>
<organism evidence="8 9">
    <name type="scientific">Arachnia rubra</name>
    <dbReference type="NCBI Taxonomy" id="1547448"/>
    <lineage>
        <taxon>Bacteria</taxon>
        <taxon>Bacillati</taxon>
        <taxon>Actinomycetota</taxon>
        <taxon>Actinomycetes</taxon>
        <taxon>Propionibacteriales</taxon>
        <taxon>Propionibacteriaceae</taxon>
        <taxon>Arachnia</taxon>
    </lineage>
</organism>
<proteinExistence type="predicted"/>
<evidence type="ECO:0000256" key="5">
    <source>
        <dbReference type="ARBA" id="ARBA00023136"/>
    </source>
</evidence>
<dbReference type="InterPro" id="IPR003838">
    <property type="entry name" value="ABC3_permease_C"/>
</dbReference>
<evidence type="ECO:0000256" key="1">
    <source>
        <dbReference type="ARBA" id="ARBA00004651"/>
    </source>
</evidence>
<keyword evidence="2" id="KW-1003">Cell membrane</keyword>
<dbReference type="Pfam" id="PF02687">
    <property type="entry name" value="FtsX"/>
    <property type="match status" value="2"/>
</dbReference>
<feature type="transmembrane region" description="Helical" evidence="6">
    <location>
        <begin position="357"/>
        <end position="376"/>
    </location>
</feature>
<protein>
    <submittedName>
        <fullName evidence="8">ABC transporter permease</fullName>
    </submittedName>
</protein>
<evidence type="ECO:0000313" key="8">
    <source>
        <dbReference type="EMBL" id="QUC09560.1"/>
    </source>
</evidence>
<feature type="transmembrane region" description="Helical" evidence="6">
    <location>
        <begin position="21"/>
        <end position="44"/>
    </location>
</feature>
<keyword evidence="4 6" id="KW-1133">Transmembrane helix</keyword>
<comment type="subcellular location">
    <subcellularLocation>
        <location evidence="1">Cell membrane</location>
        <topology evidence="1">Multi-pass membrane protein</topology>
    </subcellularLocation>
</comment>
<evidence type="ECO:0000259" key="7">
    <source>
        <dbReference type="Pfam" id="PF02687"/>
    </source>
</evidence>
<feature type="transmembrane region" description="Helical" evidence="6">
    <location>
        <begin position="764"/>
        <end position="788"/>
    </location>
</feature>
<evidence type="ECO:0000256" key="4">
    <source>
        <dbReference type="ARBA" id="ARBA00022989"/>
    </source>
</evidence>
<dbReference type="Proteomes" id="UP000678513">
    <property type="component" value="Chromosome"/>
</dbReference>
<sequence>MGIRDEMAMRYALGDLRRNKGVNIALAVLILLSAFLMVTGGMVMERLVGSMNQLFEAGKPPHFLQMHAGDYSADSLDRFAGQHPEIADRVVVRMLDYDSAALTWSRPSAGISGDMSGSLVENLFVTQNPRFDFLLDENSQVAHPETGTVYVPVAYQQRFGLQAGDVLGIRTTAGVRSLQIAGFVRDPQMASSMSTATRFLVSDADFAALSEAGGGSPEIIAEYRLADPGQAQAFQTAYAADPGLPKNGPAVTFVMIQMINAISDGIVAVVLVLASLLLIAIALLSLRFVIRGTLEDEVHQIGAMKAIGLPDATISGLFLVKYRLMTAVSCLLGGAAAVGATFLLTQTIQVNYARAPIGGMSLVVPVVALLVVYATVMGLCRGVLRGVGRAQVVNALVHGSMLGDTAMVRRSRKLARRAHRVSLDRLKGRGMNWWLVLLDLRTQAASWVLIPVVFFLATVQVTLPLNLLTTFESPQFITYLGAPEYDLRIDVKGENADAEREAMLAAMSEDSRLRDGIVYANVIRQVQGPDGWETMRLEAGDYSGSTVEFLEGTGPRSGEVALSVLNARKLGVRPGQPISMQADGQPVTLTVSGVYQDATSGGYTAKLGGKVTSGAVSYIFYADVGPGVDVDAVASDYAQRFPSSTVFPMARYASQTLSYVTGALRGAALVSCVMGIGVATLITVLFLRLRLTRDRRQHGVLSALGFSGRELAAQLLSKTLLCVVAGALAGVLFTVTAGERLAGAAISAAGMGITQLAFVPSPLVWVLCPLVLVACGGLVALLMSRVLLRADKSSWLARQ</sequence>
<dbReference type="PANTHER" id="PTHR30287">
    <property type="entry name" value="MEMBRANE COMPONENT OF PREDICTED ABC SUPERFAMILY METABOLITE UPTAKE TRANSPORTER"/>
    <property type="match status" value="1"/>
</dbReference>
<feature type="domain" description="ABC3 transporter permease C-terminal" evidence="7">
    <location>
        <begin position="273"/>
        <end position="378"/>
    </location>
</feature>
<feature type="transmembrane region" description="Helical" evidence="6">
    <location>
        <begin position="326"/>
        <end position="345"/>
    </location>
</feature>
<keyword evidence="9" id="KW-1185">Reference proteome</keyword>
<feature type="transmembrane region" description="Helical" evidence="6">
    <location>
        <begin position="711"/>
        <end position="734"/>
    </location>
</feature>
<evidence type="ECO:0000256" key="2">
    <source>
        <dbReference type="ARBA" id="ARBA00022475"/>
    </source>
</evidence>
<feature type="domain" description="ABC3 transporter permease C-terminal" evidence="7">
    <location>
        <begin position="673"/>
        <end position="790"/>
    </location>
</feature>
<evidence type="ECO:0000256" key="3">
    <source>
        <dbReference type="ARBA" id="ARBA00022692"/>
    </source>
</evidence>
<dbReference type="InterPro" id="IPR038766">
    <property type="entry name" value="Membrane_comp_ABC_pdt"/>
</dbReference>
<evidence type="ECO:0000256" key="6">
    <source>
        <dbReference type="SAM" id="Phobius"/>
    </source>
</evidence>
<dbReference type="PANTHER" id="PTHR30287:SF2">
    <property type="entry name" value="BLL1001 PROTEIN"/>
    <property type="match status" value="1"/>
</dbReference>
<feature type="transmembrane region" description="Helical" evidence="6">
    <location>
        <begin position="265"/>
        <end position="290"/>
    </location>
</feature>
<accession>A0ABX7Y8J7</accession>